<organism evidence="2 3">
    <name type="scientific">Rhodococcus rhodochrous KG-21</name>
    <dbReference type="NCBI Taxonomy" id="1441923"/>
    <lineage>
        <taxon>Bacteria</taxon>
        <taxon>Bacillati</taxon>
        <taxon>Actinomycetota</taxon>
        <taxon>Actinomycetes</taxon>
        <taxon>Mycobacteriales</taxon>
        <taxon>Nocardiaceae</taxon>
        <taxon>Rhodococcus</taxon>
    </lineage>
</organism>
<dbReference type="GO" id="GO:0004106">
    <property type="term" value="F:chorismate mutase activity"/>
    <property type="evidence" value="ECO:0007669"/>
    <property type="project" value="InterPro"/>
</dbReference>
<comment type="caution">
    <text evidence="2">The sequence shown here is derived from an EMBL/GenBank/DDBJ whole genome shotgun (WGS) entry which is preliminary data.</text>
</comment>
<reference evidence="2 3" key="1">
    <citation type="journal article" date="2015" name="Genome Announc.">
        <title>Draft Genome Sequence of Rhodococcus rhodochrous Strain KG-21, a Soil Isolate from Oil Fields of Krishna-Godavari Basin, India.</title>
        <authorList>
            <person name="Dawar C."/>
            <person name="Aggarwal R.K."/>
        </authorList>
    </citation>
    <scope>NUCLEOTIDE SEQUENCE [LARGE SCALE GENOMIC DNA]</scope>
    <source>
        <strain evidence="2 3">KG-21</strain>
    </source>
</reference>
<gene>
    <name evidence="2" type="ORF">Z051_17435</name>
</gene>
<sequence length="107" mass="11696">MNPLASLESNDRSITIEFGELHHEIDNIDAEILAAIVRRTELARRVAAAERVCGSTGTRYKRDLAVIHRFGALGKQGHLLGGLLIRLAHSTTTAEPAPQIRPEEGFS</sequence>
<evidence type="ECO:0000259" key="1">
    <source>
        <dbReference type="SMART" id="SM00830"/>
    </source>
</evidence>
<dbReference type="SUPFAM" id="SSF48600">
    <property type="entry name" value="Chorismate mutase II"/>
    <property type="match status" value="1"/>
</dbReference>
<dbReference type="EMBL" id="AZYO01000051">
    <property type="protein sequence ID" value="KOS54934.1"/>
    <property type="molecule type" value="Genomic_DNA"/>
</dbReference>
<evidence type="ECO:0000313" key="3">
    <source>
        <dbReference type="Proteomes" id="UP000037712"/>
    </source>
</evidence>
<proteinExistence type="predicted"/>
<dbReference type="SMART" id="SM00830">
    <property type="entry name" value="CM_2"/>
    <property type="match status" value="1"/>
</dbReference>
<accession>A0A0M8PEK4</accession>
<dbReference type="GO" id="GO:0046417">
    <property type="term" value="P:chorismate metabolic process"/>
    <property type="evidence" value="ECO:0007669"/>
    <property type="project" value="InterPro"/>
</dbReference>
<dbReference type="PATRIC" id="fig|1441923.3.peg.3817"/>
<evidence type="ECO:0000313" key="2">
    <source>
        <dbReference type="EMBL" id="KOS54934.1"/>
    </source>
</evidence>
<dbReference type="Gene3D" id="1.20.59.10">
    <property type="entry name" value="Chorismate mutase"/>
    <property type="match status" value="1"/>
</dbReference>
<dbReference type="AlphaFoldDB" id="A0A0M8PEK4"/>
<feature type="domain" description="Chorismate mutase" evidence="1">
    <location>
        <begin position="22"/>
        <end position="89"/>
    </location>
</feature>
<reference evidence="3" key="2">
    <citation type="submission" date="2015-01" db="EMBL/GenBank/DDBJ databases">
        <title>Draft genome sequence of potential hydrocarbon metabolising strain of Rhodococcus rhodochrous.</title>
        <authorList>
            <person name="Aggarwal R.K."/>
            <person name="Dawar C."/>
        </authorList>
    </citation>
    <scope>NUCLEOTIDE SEQUENCE [LARGE SCALE GENOMIC DNA]</scope>
    <source>
        <strain evidence="3">KG-21</strain>
    </source>
</reference>
<dbReference type="RefSeq" id="WP_054373755.1">
    <property type="nucleotide sequence ID" value="NZ_AZYO01000051.1"/>
</dbReference>
<dbReference type="InterPro" id="IPR036263">
    <property type="entry name" value="Chorismate_II_sf"/>
</dbReference>
<protein>
    <submittedName>
        <fullName evidence="2">Chorismate mutase</fullName>
    </submittedName>
</protein>
<dbReference type="Proteomes" id="UP000037712">
    <property type="component" value="Unassembled WGS sequence"/>
</dbReference>
<dbReference type="InterPro" id="IPR036979">
    <property type="entry name" value="CM_dom_sf"/>
</dbReference>
<name>A0A0M8PEK4_RHORH</name>
<dbReference type="InterPro" id="IPR002701">
    <property type="entry name" value="CM_II_prokaryot"/>
</dbReference>
<dbReference type="Pfam" id="PF01817">
    <property type="entry name" value="CM_2"/>
    <property type="match status" value="1"/>
</dbReference>